<reference evidence="7" key="1">
    <citation type="submission" date="2017-02" db="EMBL/GenBank/DDBJ databases">
        <authorList>
            <person name="Tafer H."/>
            <person name="Lopandic K."/>
        </authorList>
    </citation>
    <scope>NUCLEOTIDE SEQUENCE [LARGE SCALE GENOMIC DNA]</scope>
    <source>
        <strain evidence="7">CBS 366.77</strain>
    </source>
</reference>
<dbReference type="STRING" id="2070753.A0A3A2Z641"/>
<sequence>MQLWADLVDDQSYTFDKVLPYYKRTVHFTPPNQKTRFANSSPEYAQDAFSRDGGPLQVAYPNYAMSFSSWMTRGMHSIGINLTRDFNSGSLFGAQYCSSTIDGFDQKRSSSEAAFLSSNPFHLWKLTIYKDTMAKKILFDSNRRAIGVQVQSAALVYSLMATREVIVSAGAFQTPQLLMVSGIGPADTLGKYGIELISSLPGVGQNMWDHVFFGPTYRVALETFTRLPADPSFLTRELFRYLFTHTGILTNPITEFLAFEKFPKSARLGFSPNTEKELSQFPNDWPEIEYISAAAFVGNFSEPFRQQPKDGHQYAGIVACPVAPTSRGNVTIISNDTRDLPIINPNWLATETDQQVAIASYKRVRAAFHSKEMAPIIIGDEYDPGTQYATDAQILDVIRNSVMTIFHASCTCKMGIRNDTMAVVDSRARVFGVDGLRVVDVSAFPILVPGHPQSSVYMLAEKIADDIIHS</sequence>
<dbReference type="InterPro" id="IPR036188">
    <property type="entry name" value="FAD/NAD-bd_sf"/>
</dbReference>
<comment type="similarity">
    <text evidence="1">Belongs to the GMC oxidoreductase family.</text>
</comment>
<dbReference type="PANTHER" id="PTHR11552">
    <property type="entry name" value="GLUCOSE-METHANOL-CHOLINE GMC OXIDOREDUCTASE"/>
    <property type="match status" value="1"/>
</dbReference>
<keyword evidence="4" id="KW-0274">FAD</keyword>
<dbReference type="SUPFAM" id="SSF54373">
    <property type="entry name" value="FAD-linked reductases, C-terminal domain"/>
    <property type="match status" value="1"/>
</dbReference>
<protein>
    <submittedName>
        <fullName evidence="6">Gmc oxidoreductase</fullName>
    </submittedName>
</protein>
<dbReference type="GO" id="GO:0016614">
    <property type="term" value="F:oxidoreductase activity, acting on CH-OH group of donors"/>
    <property type="evidence" value="ECO:0007669"/>
    <property type="project" value="InterPro"/>
</dbReference>
<evidence type="ECO:0000256" key="2">
    <source>
        <dbReference type="ARBA" id="ARBA00023180"/>
    </source>
</evidence>
<evidence type="ECO:0000256" key="4">
    <source>
        <dbReference type="PIRSR" id="PIRSR000137-2"/>
    </source>
</evidence>
<feature type="binding site" evidence="4">
    <location>
        <begin position="452"/>
        <end position="453"/>
    </location>
    <ligand>
        <name>FAD</name>
        <dbReference type="ChEBI" id="CHEBI:57692"/>
    </ligand>
</feature>
<feature type="active site" description="Proton donor" evidence="3">
    <location>
        <position position="407"/>
    </location>
</feature>
<keyword evidence="2" id="KW-0325">Glycoprotein</keyword>
<dbReference type="Gene3D" id="3.50.50.60">
    <property type="entry name" value="FAD/NAD(P)-binding domain"/>
    <property type="match status" value="1"/>
</dbReference>
<feature type="active site" description="Proton acceptor" evidence="3">
    <location>
        <position position="451"/>
    </location>
</feature>
<proteinExistence type="inferred from homology"/>
<evidence type="ECO:0000259" key="5">
    <source>
        <dbReference type="PROSITE" id="PS00624"/>
    </source>
</evidence>
<dbReference type="Pfam" id="PF05199">
    <property type="entry name" value="GMC_oxred_C"/>
    <property type="match status" value="1"/>
</dbReference>
<dbReference type="InterPro" id="IPR000172">
    <property type="entry name" value="GMC_OxRdtase_N"/>
</dbReference>
<feature type="domain" description="Glucose-methanol-choline oxidoreductase N-terminal" evidence="5">
    <location>
        <begin position="170"/>
        <end position="184"/>
    </location>
</feature>
<accession>A0A3A2Z641</accession>
<dbReference type="EMBL" id="MVGC01000581">
    <property type="protein sequence ID" value="RJE18296.1"/>
    <property type="molecule type" value="Genomic_DNA"/>
</dbReference>
<dbReference type="AlphaFoldDB" id="A0A3A2Z641"/>
<dbReference type="Gene3D" id="3.30.560.10">
    <property type="entry name" value="Glucose Oxidase, domain 3"/>
    <property type="match status" value="1"/>
</dbReference>
<dbReference type="InterPro" id="IPR012132">
    <property type="entry name" value="GMC_OxRdtase"/>
</dbReference>
<dbReference type="PANTHER" id="PTHR11552:SF138">
    <property type="entry name" value="DEHYDROGENASE PKFF-RELATED"/>
    <property type="match status" value="1"/>
</dbReference>
<keyword evidence="7" id="KW-1185">Reference proteome</keyword>
<evidence type="ECO:0000256" key="3">
    <source>
        <dbReference type="PIRSR" id="PIRSR000137-1"/>
    </source>
</evidence>
<dbReference type="OrthoDB" id="269227at2759"/>
<dbReference type="SUPFAM" id="SSF51905">
    <property type="entry name" value="FAD/NAD(P)-binding domain"/>
    <property type="match status" value="1"/>
</dbReference>
<evidence type="ECO:0000313" key="6">
    <source>
        <dbReference type="EMBL" id="RJE18296.1"/>
    </source>
</evidence>
<dbReference type="Proteomes" id="UP000266188">
    <property type="component" value="Unassembled WGS sequence"/>
</dbReference>
<evidence type="ECO:0000313" key="7">
    <source>
        <dbReference type="Proteomes" id="UP000266188"/>
    </source>
</evidence>
<dbReference type="Pfam" id="PF00732">
    <property type="entry name" value="GMC_oxred_N"/>
    <property type="match status" value="1"/>
</dbReference>
<comment type="caution">
    <text evidence="6">The sequence shown here is derived from an EMBL/GenBank/DDBJ whole genome shotgun (WGS) entry which is preliminary data.</text>
</comment>
<dbReference type="PROSITE" id="PS00624">
    <property type="entry name" value="GMC_OXRED_2"/>
    <property type="match status" value="1"/>
</dbReference>
<name>A0A3A2Z641_9EURO</name>
<comment type="cofactor">
    <cofactor evidence="4">
        <name>FAD</name>
        <dbReference type="ChEBI" id="CHEBI:57692"/>
    </cofactor>
</comment>
<keyword evidence="4" id="KW-0285">Flavoprotein</keyword>
<evidence type="ECO:0000256" key="1">
    <source>
        <dbReference type="ARBA" id="ARBA00010790"/>
    </source>
</evidence>
<dbReference type="InterPro" id="IPR007867">
    <property type="entry name" value="GMC_OxRtase_C"/>
</dbReference>
<dbReference type="GO" id="GO:0050660">
    <property type="term" value="F:flavin adenine dinucleotide binding"/>
    <property type="evidence" value="ECO:0007669"/>
    <property type="project" value="InterPro"/>
</dbReference>
<gene>
    <name evidence="6" type="ORF">PHISCL_09364</name>
</gene>
<dbReference type="GO" id="GO:0044550">
    <property type="term" value="P:secondary metabolite biosynthetic process"/>
    <property type="evidence" value="ECO:0007669"/>
    <property type="project" value="TreeGrafter"/>
</dbReference>
<organism evidence="6 7">
    <name type="scientific">Aspergillus sclerotialis</name>
    <dbReference type="NCBI Taxonomy" id="2070753"/>
    <lineage>
        <taxon>Eukaryota</taxon>
        <taxon>Fungi</taxon>
        <taxon>Dikarya</taxon>
        <taxon>Ascomycota</taxon>
        <taxon>Pezizomycotina</taxon>
        <taxon>Eurotiomycetes</taxon>
        <taxon>Eurotiomycetidae</taxon>
        <taxon>Eurotiales</taxon>
        <taxon>Aspergillaceae</taxon>
        <taxon>Aspergillus</taxon>
        <taxon>Aspergillus subgen. Polypaecilum</taxon>
    </lineage>
</organism>
<dbReference type="PIRSF" id="PIRSF000137">
    <property type="entry name" value="Alcohol_oxidase"/>
    <property type="match status" value="1"/>
</dbReference>